<keyword evidence="4" id="KW-0862">Zinc</keyword>
<keyword evidence="3" id="KW-0378">Hydrolase</keyword>
<gene>
    <name evidence="6" type="ORF">ENJ10_13475</name>
</gene>
<dbReference type="SUPFAM" id="SSF56281">
    <property type="entry name" value="Metallo-hydrolase/oxidoreductase"/>
    <property type="match status" value="1"/>
</dbReference>
<dbReference type="Proteomes" id="UP000886005">
    <property type="component" value="Unassembled WGS sequence"/>
</dbReference>
<reference evidence="6" key="1">
    <citation type="journal article" date="2020" name="mSystems">
        <title>Genome- and Community-Level Interaction Insights into Carbon Utilization and Element Cycling Functions of Hydrothermarchaeota in Hydrothermal Sediment.</title>
        <authorList>
            <person name="Zhou Z."/>
            <person name="Liu Y."/>
            <person name="Xu W."/>
            <person name="Pan J."/>
            <person name="Luo Z.H."/>
            <person name="Li M."/>
        </authorList>
    </citation>
    <scope>NUCLEOTIDE SEQUENCE [LARGE SCALE GENOMIC DNA]</scope>
    <source>
        <strain evidence="6">HyVt-456</strain>
    </source>
</reference>
<dbReference type="SMART" id="SM00849">
    <property type="entry name" value="Lactamase_B"/>
    <property type="match status" value="1"/>
</dbReference>
<evidence type="ECO:0000256" key="3">
    <source>
        <dbReference type="ARBA" id="ARBA00022801"/>
    </source>
</evidence>
<dbReference type="PANTHER" id="PTHR46233">
    <property type="entry name" value="HYDROXYACYLGLUTATHIONE HYDROLASE GLOC"/>
    <property type="match status" value="1"/>
</dbReference>
<dbReference type="InterPro" id="IPR051453">
    <property type="entry name" value="MBL_Glyoxalase_II"/>
</dbReference>
<evidence type="ECO:0000313" key="6">
    <source>
        <dbReference type="EMBL" id="HED11697.1"/>
    </source>
</evidence>
<protein>
    <submittedName>
        <fullName evidence="6">MBL fold metallo-hydrolase</fullName>
    </submittedName>
</protein>
<dbReference type="GO" id="GO:0046872">
    <property type="term" value="F:metal ion binding"/>
    <property type="evidence" value="ECO:0007669"/>
    <property type="project" value="UniProtKB-KW"/>
</dbReference>
<dbReference type="InterPro" id="IPR036866">
    <property type="entry name" value="RibonucZ/Hydroxyglut_hydro"/>
</dbReference>
<dbReference type="InterPro" id="IPR001279">
    <property type="entry name" value="Metallo-B-lactamas"/>
</dbReference>
<evidence type="ECO:0000256" key="2">
    <source>
        <dbReference type="ARBA" id="ARBA00022723"/>
    </source>
</evidence>
<sequence>MRIQTLSVGPFQMNAYVIYSDDRKNCLLIDPGDEIEKIKSFLEKEELKPRAIFNTHAHIDHIRFLADIQKAYDLPLYLAEEELPLLNYLPKQGAMYGLETGAVPTVHHFLKEGQHYDFGELSFHTLHTPGHSPGSICFVFDDFVISGDVLFYNSIGRTDLYMGDTDQLLTSIRTKLWPLDDSMAVYPGHGPATSIGREKKYNPFLK</sequence>
<dbReference type="AlphaFoldDB" id="A0A7V1PVR1"/>
<comment type="cofactor">
    <cofactor evidence="1">
        <name>Zn(2+)</name>
        <dbReference type="ChEBI" id="CHEBI:29105"/>
    </cofactor>
</comment>
<evidence type="ECO:0000256" key="4">
    <source>
        <dbReference type="ARBA" id="ARBA00022833"/>
    </source>
</evidence>
<evidence type="ECO:0000259" key="5">
    <source>
        <dbReference type="SMART" id="SM00849"/>
    </source>
</evidence>
<dbReference type="Pfam" id="PF00753">
    <property type="entry name" value="Lactamase_B"/>
    <property type="match status" value="1"/>
</dbReference>
<comment type="caution">
    <text evidence="6">The sequence shown here is derived from an EMBL/GenBank/DDBJ whole genome shotgun (WGS) entry which is preliminary data.</text>
</comment>
<evidence type="ECO:0000256" key="1">
    <source>
        <dbReference type="ARBA" id="ARBA00001947"/>
    </source>
</evidence>
<dbReference type="Gene3D" id="3.60.15.10">
    <property type="entry name" value="Ribonuclease Z/Hydroxyacylglutathione hydrolase-like"/>
    <property type="match status" value="1"/>
</dbReference>
<dbReference type="GO" id="GO:0016787">
    <property type="term" value="F:hydrolase activity"/>
    <property type="evidence" value="ECO:0007669"/>
    <property type="project" value="UniProtKB-KW"/>
</dbReference>
<feature type="domain" description="Metallo-beta-lactamase" evidence="5">
    <location>
        <begin position="12"/>
        <end position="189"/>
    </location>
</feature>
<accession>A0A7V1PVR1</accession>
<proteinExistence type="predicted"/>
<dbReference type="PANTHER" id="PTHR46233:SF3">
    <property type="entry name" value="HYDROXYACYLGLUTATHIONE HYDROLASE GLOC"/>
    <property type="match status" value="1"/>
</dbReference>
<organism evidence="6">
    <name type="scientific">Caldithrix abyssi</name>
    <dbReference type="NCBI Taxonomy" id="187145"/>
    <lineage>
        <taxon>Bacteria</taxon>
        <taxon>Pseudomonadati</taxon>
        <taxon>Calditrichota</taxon>
        <taxon>Calditrichia</taxon>
        <taxon>Calditrichales</taxon>
        <taxon>Calditrichaceae</taxon>
        <taxon>Caldithrix</taxon>
    </lineage>
</organism>
<dbReference type="EMBL" id="DRLD01000379">
    <property type="protein sequence ID" value="HED11697.1"/>
    <property type="molecule type" value="Genomic_DNA"/>
</dbReference>
<keyword evidence="2" id="KW-0479">Metal-binding</keyword>
<name>A0A7V1PVR1_CALAY</name>